<dbReference type="Gene3D" id="2.40.70.10">
    <property type="entry name" value="Acid Proteases"/>
    <property type="match status" value="1"/>
</dbReference>
<sequence length="151" mass="17481">MCSKFMTILKQLHIMYAKFLKDLLTNKRKLEEVNMMALNGNCFTIMDKKMPIKLRNSRSFVIPYLLGDSVKEKALANSGSSINAMSYTIYMKLRLRELRLTRMTLQLADRLVRRTRGIVEDVLVTIEKLVFPVDFAILDIDEDVETPFILG</sequence>
<dbReference type="GeneID" id="120268576"/>
<name>A0AB40BYR9_DIOCR</name>
<evidence type="ECO:0000313" key="2">
    <source>
        <dbReference type="RefSeq" id="XP_039131847.1"/>
    </source>
</evidence>
<dbReference type="PANTHER" id="PTHR33067:SF35">
    <property type="entry name" value="ASPARTIC PEPTIDASE DDI1-TYPE DOMAIN-CONTAINING PROTEIN"/>
    <property type="match status" value="1"/>
</dbReference>
<dbReference type="PANTHER" id="PTHR33067">
    <property type="entry name" value="RNA-DIRECTED DNA POLYMERASE-RELATED"/>
    <property type="match status" value="1"/>
</dbReference>
<gene>
    <name evidence="2" type="primary">LOC120268576</name>
</gene>
<protein>
    <submittedName>
        <fullName evidence="2">Uncharacterized protein LOC120268576</fullName>
    </submittedName>
</protein>
<dbReference type="RefSeq" id="XP_039131847.1">
    <property type="nucleotide sequence ID" value="XM_039275913.1"/>
</dbReference>
<keyword evidence="1" id="KW-1185">Reference proteome</keyword>
<organism evidence="1 2">
    <name type="scientific">Dioscorea cayennensis subsp. rotundata</name>
    <name type="common">White Guinea yam</name>
    <name type="synonym">Dioscorea rotundata</name>
    <dbReference type="NCBI Taxonomy" id="55577"/>
    <lineage>
        <taxon>Eukaryota</taxon>
        <taxon>Viridiplantae</taxon>
        <taxon>Streptophyta</taxon>
        <taxon>Embryophyta</taxon>
        <taxon>Tracheophyta</taxon>
        <taxon>Spermatophyta</taxon>
        <taxon>Magnoliopsida</taxon>
        <taxon>Liliopsida</taxon>
        <taxon>Dioscoreales</taxon>
        <taxon>Dioscoreaceae</taxon>
        <taxon>Dioscorea</taxon>
    </lineage>
</organism>
<dbReference type="CDD" id="cd00303">
    <property type="entry name" value="retropepsin_like"/>
    <property type="match status" value="1"/>
</dbReference>
<dbReference type="AlphaFoldDB" id="A0AB40BYR9"/>
<reference evidence="2" key="1">
    <citation type="submission" date="2025-08" db="UniProtKB">
        <authorList>
            <consortium name="RefSeq"/>
        </authorList>
    </citation>
    <scope>IDENTIFICATION</scope>
</reference>
<evidence type="ECO:0000313" key="1">
    <source>
        <dbReference type="Proteomes" id="UP001515500"/>
    </source>
</evidence>
<dbReference type="Proteomes" id="UP001515500">
    <property type="component" value="Chromosome 9"/>
</dbReference>
<accession>A0AB40BYR9</accession>
<proteinExistence type="predicted"/>
<dbReference type="InterPro" id="IPR021109">
    <property type="entry name" value="Peptidase_aspartic_dom_sf"/>
</dbReference>